<keyword evidence="4" id="KW-1185">Reference proteome</keyword>
<dbReference type="HOGENOM" id="CLU_1303744_0_0_6"/>
<reference evidence="2 4" key="1">
    <citation type="submission" date="2016-11" db="EMBL/GenBank/DDBJ databases">
        <authorList>
            <person name="Klemetsen T."/>
        </authorList>
    </citation>
    <scope>NUCLEOTIDE SEQUENCE [LARGE SCALE GENOMIC DNA]</scope>
    <source>
        <strain evidence="2">MT 2528</strain>
    </source>
</reference>
<dbReference type="AlphaFoldDB" id="A0A090IHP7"/>
<dbReference type="OrthoDB" id="9913389at2"/>
<feature type="chain" id="PRO_5015029930" evidence="1">
    <location>
        <begin position="21"/>
        <end position="211"/>
    </location>
</feature>
<keyword evidence="1" id="KW-0732">Signal</keyword>
<accession>A0A090IHP7</accession>
<proteinExistence type="predicted"/>
<dbReference type="GeneID" id="61294817"/>
<dbReference type="Proteomes" id="UP000183794">
    <property type="component" value="Unassembled WGS sequence"/>
</dbReference>
<dbReference type="EMBL" id="FPLD01000036">
    <property type="protein sequence ID" value="SGY89938.1"/>
    <property type="molecule type" value="Genomic_DNA"/>
</dbReference>
<dbReference type="STRING" id="80854.MVIS_1504"/>
<dbReference type="PATRIC" id="fig|80854.5.peg.1596"/>
<protein>
    <submittedName>
        <fullName evidence="3">Uncharacterized protein</fullName>
    </submittedName>
</protein>
<evidence type="ECO:0000313" key="5">
    <source>
        <dbReference type="Proteomes" id="UP000183794"/>
    </source>
</evidence>
<dbReference type="Proteomes" id="UP000182660">
    <property type="component" value="Unassembled WGS sequence"/>
</dbReference>
<dbReference type="KEGG" id="mvs:MVIS_1504"/>
<feature type="signal peptide" evidence="1">
    <location>
        <begin position="1"/>
        <end position="20"/>
    </location>
</feature>
<evidence type="ECO:0000313" key="2">
    <source>
        <dbReference type="EMBL" id="SGY86630.1"/>
    </source>
</evidence>
<dbReference type="EMBL" id="FPLJ01000031">
    <property type="protein sequence ID" value="SGY86630.1"/>
    <property type="molecule type" value="Genomic_DNA"/>
</dbReference>
<evidence type="ECO:0000313" key="3">
    <source>
        <dbReference type="EMBL" id="SGY89938.1"/>
    </source>
</evidence>
<sequence length="211" mass="23246">MSIKFVLSAVSLVTLSPLVAAESFYHSNIELSYAEKTWTLNTENEMSENVHFKTLIDKKSNISEVSGASAESTDFVLGLAKTLKVNESIEVYGSINLGVNALVAGIEGQEKDKNVAILTSPVLGITYSDSPEYEIDFNVSYDLVNLDHEVDAIQSIYNSTAFKIGAKYHLNSAITLGMGYHWTVTEQDRLNLNNLVLSLRVNLEPVAMFLM</sequence>
<reference evidence="3 5" key="2">
    <citation type="submission" date="2016-11" db="EMBL/GenBank/DDBJ databases">
        <authorList>
            <person name="Jaros S."/>
            <person name="Januszkiewicz K."/>
            <person name="Wedrychowicz H."/>
        </authorList>
    </citation>
    <scope>NUCLEOTIDE SEQUENCE [LARGE SCALE GENOMIC DNA]</scope>
    <source>
        <strain evidence="3">NVI 5450</strain>
    </source>
</reference>
<organism evidence="3 5">
    <name type="scientific">Moritella viscosa</name>
    <dbReference type="NCBI Taxonomy" id="80854"/>
    <lineage>
        <taxon>Bacteria</taxon>
        <taxon>Pseudomonadati</taxon>
        <taxon>Pseudomonadota</taxon>
        <taxon>Gammaproteobacteria</taxon>
        <taxon>Alteromonadales</taxon>
        <taxon>Moritellaceae</taxon>
        <taxon>Moritella</taxon>
    </lineage>
</organism>
<evidence type="ECO:0000313" key="4">
    <source>
        <dbReference type="Proteomes" id="UP000182660"/>
    </source>
</evidence>
<gene>
    <name evidence="2" type="ORF">MT2528_1083</name>
    <name evidence="3" type="ORF">NVI5450_1054</name>
</gene>
<evidence type="ECO:0000256" key="1">
    <source>
        <dbReference type="SAM" id="SignalP"/>
    </source>
</evidence>
<name>A0A090IHP7_9GAMM</name>
<dbReference type="RefSeq" id="WP_045109821.1">
    <property type="nucleotide sequence ID" value="NZ_CAWQZC010000046.1"/>
</dbReference>